<proteinExistence type="predicted"/>
<dbReference type="CDD" id="cd00222">
    <property type="entry name" value="CollagenBindB"/>
    <property type="match status" value="3"/>
</dbReference>
<dbReference type="InterPro" id="IPR011050">
    <property type="entry name" value="Pectin_lyase_fold/virulence"/>
</dbReference>
<evidence type="ECO:0000313" key="5">
    <source>
        <dbReference type="Proteomes" id="UP000030182"/>
    </source>
</evidence>
<dbReference type="SUPFAM" id="SSF49478">
    <property type="entry name" value="Cna protein B-type domain"/>
    <property type="match status" value="3"/>
</dbReference>
<evidence type="ECO:0000313" key="4">
    <source>
        <dbReference type="EMBL" id="KDS92587.1"/>
    </source>
</evidence>
<reference evidence="4 5" key="1">
    <citation type="submission" date="2014-01" db="EMBL/GenBank/DDBJ databases">
        <title>Draft genome sequence of the multidrug-resistant clinical isolate Dermabacter hominis 1368.</title>
        <authorList>
            <person name="Albersmeier A."/>
            <person name="Bomholt C."/>
            <person name="Glaub A."/>
            <person name="Ruckert C."/>
            <person name="Soriano F."/>
            <person name="Fernandez-Natal I."/>
            <person name="Tauch A."/>
        </authorList>
    </citation>
    <scope>NUCLEOTIDE SEQUENCE [LARGE SCALE GENOMIC DNA]</scope>
    <source>
        <strain evidence="4 5">1368</strain>
    </source>
</reference>
<evidence type="ECO:0000259" key="3">
    <source>
        <dbReference type="Pfam" id="PF05738"/>
    </source>
</evidence>
<dbReference type="EMBL" id="JDRS01000022">
    <property type="protein sequence ID" value="KDS92587.1"/>
    <property type="molecule type" value="Genomic_DNA"/>
</dbReference>
<feature type="domain" description="CNA-B" evidence="3">
    <location>
        <begin position="669"/>
        <end position="767"/>
    </location>
</feature>
<keyword evidence="2" id="KW-0812">Transmembrane</keyword>
<organism evidence="4 5">
    <name type="scientific">Dermabacter hominis 1368</name>
    <dbReference type="NCBI Taxonomy" id="1450519"/>
    <lineage>
        <taxon>Bacteria</taxon>
        <taxon>Bacillati</taxon>
        <taxon>Actinomycetota</taxon>
        <taxon>Actinomycetes</taxon>
        <taxon>Micrococcales</taxon>
        <taxon>Dermabacteraceae</taxon>
        <taxon>Dermabacter</taxon>
    </lineage>
</organism>
<accession>A0ABR4SHV0</accession>
<feature type="region of interest" description="Disordered" evidence="1">
    <location>
        <begin position="474"/>
        <end position="507"/>
    </location>
</feature>
<dbReference type="Proteomes" id="UP000030182">
    <property type="component" value="Unassembled WGS sequence"/>
</dbReference>
<keyword evidence="2" id="KW-0472">Membrane</keyword>
<comment type="caution">
    <text evidence="4">The sequence shown here is derived from an EMBL/GenBank/DDBJ whole genome shotgun (WGS) entry which is preliminary data.</text>
</comment>
<dbReference type="InterPro" id="IPR008454">
    <property type="entry name" value="Collagen-bd_Cna-like_B-typ_dom"/>
</dbReference>
<keyword evidence="2" id="KW-1133">Transmembrane helix</keyword>
<protein>
    <recommendedName>
        <fullName evidence="3">CNA-B domain-containing protein</fullName>
    </recommendedName>
</protein>
<feature type="domain" description="CNA-B" evidence="3">
    <location>
        <begin position="776"/>
        <end position="874"/>
    </location>
</feature>
<name>A0ABR4SHV0_9MICO</name>
<keyword evidence="5" id="KW-1185">Reference proteome</keyword>
<feature type="compositionally biased region" description="Pro residues" evidence="1">
    <location>
        <begin position="876"/>
        <end position="903"/>
    </location>
</feature>
<dbReference type="Pfam" id="PF05738">
    <property type="entry name" value="Cna_B"/>
    <property type="match status" value="3"/>
</dbReference>
<dbReference type="Gene3D" id="2.60.40.1140">
    <property type="entry name" value="Collagen-binding surface protein Cna, B-type domain"/>
    <property type="match status" value="3"/>
</dbReference>
<feature type="domain" description="CNA-B" evidence="3">
    <location>
        <begin position="560"/>
        <end position="658"/>
    </location>
</feature>
<gene>
    <name evidence="4" type="ORF">DHOM_10305</name>
</gene>
<sequence>MEEAGTIPSRIEIGNGADVELSKTLVIPAGADIEFVNTLRLPFGDSRIIRADGSFTGSLIRVEKGAKLTLSQDPSSNDERLIIDSRAQYEHVVKGSSFAPTVDVRGELVMNEGSITGARKLTGSYEGAVTVTGEDAKFTLNGGSVTDNQRKLGSASSTQYGAANVALYKGATMVMNGGEISKGRTETSDAYGETGGIGVFDGAHLTVNGGKITDNHGWVGNINAFNWQQSVCSKEDTAATRARVDINGGEISNGSAAFGGGGINVFGNADVTMNGGTIKDNYASNGGGVNAMDLYVWGASGTWAEVAGDGKACGFTPEEWTKVSPGSFTMNGGSITGNTASRTGGGINVVSNGVHVNAGLIEGNEARQQGGGVYIATKSYAAHFKDALITENEATSDRGVAFGGGIWLCPTGNLTMHVTNGAAVFENIASRERASDQWGDDIAHDNYGTASKAGVRLDSRMLGGGIPAYYKDGSYSSDRFDPENPGKKQVFDGTARDSDDSSDYRTSISNEGLKTVANAQAKDAARSWARLTISKNKAPRGGGIGSNGGVVFGTPESTTIEVKKEWKGSDGSQLASESTVPVKVQLWASVDGEKFPVGHPVTLNGENEWKYTFTDLPKSKTVGGEQVPVSYTVEEVAVEGFTSKVTGDAEKGFTITNTQTPPTPPTTEVSVNKVWKSFDGEDLDPVLTMPVKVQLTKTVDGKTSPVGEPVELNAESGWTHTFKDLPEWQLVDGKKVDIAYSVEELEVDGFTSKVTGDAEKGFTITNTQTPPPVTSVDVTKVWKSADGSVLDADSTVPVKVQLLESTGGEKSPVGDPVELNAENGWKYSFNDLPQWKLVDGKKVDVTYSVEELNVEGFTSKVMGDAASGFTITNTQTPPPSTPPTPPSTPPTPPVTPPEPPSTPPAQATPGEPRLPLPRTGVEVGVVAALALVFMGIGVVLVERRKA</sequence>
<evidence type="ECO:0000256" key="2">
    <source>
        <dbReference type="SAM" id="Phobius"/>
    </source>
</evidence>
<feature type="compositionally biased region" description="Basic and acidic residues" evidence="1">
    <location>
        <begin position="478"/>
        <end position="503"/>
    </location>
</feature>
<evidence type="ECO:0000256" key="1">
    <source>
        <dbReference type="SAM" id="MobiDB-lite"/>
    </source>
</evidence>
<dbReference type="SUPFAM" id="SSF51126">
    <property type="entry name" value="Pectin lyase-like"/>
    <property type="match status" value="1"/>
</dbReference>
<feature type="transmembrane region" description="Helical" evidence="2">
    <location>
        <begin position="923"/>
        <end position="941"/>
    </location>
</feature>
<feature type="region of interest" description="Disordered" evidence="1">
    <location>
        <begin position="868"/>
        <end position="916"/>
    </location>
</feature>